<sequence>MYHKAQNWGAKQVVVVGTALGPKETLWGLIEKQLTGKIEKCSGQVSPGKETIRNLLAENQPVIILMDEEFIRLCSNTISANCN</sequence>
<feature type="non-terminal residue" evidence="1">
    <location>
        <position position="83"/>
    </location>
</feature>
<dbReference type="AlphaFoldDB" id="X1T798"/>
<protein>
    <submittedName>
        <fullName evidence="1">Uncharacterized protein</fullName>
    </submittedName>
</protein>
<dbReference type="EMBL" id="BARW01019980">
    <property type="protein sequence ID" value="GAJ01228.1"/>
    <property type="molecule type" value="Genomic_DNA"/>
</dbReference>
<comment type="caution">
    <text evidence="1">The sequence shown here is derived from an EMBL/GenBank/DDBJ whole genome shotgun (WGS) entry which is preliminary data.</text>
</comment>
<accession>X1T798</accession>
<evidence type="ECO:0000313" key="1">
    <source>
        <dbReference type="EMBL" id="GAJ01228.1"/>
    </source>
</evidence>
<reference evidence="1" key="1">
    <citation type="journal article" date="2014" name="Front. Microbiol.">
        <title>High frequency of phylogenetically diverse reductive dehalogenase-homologous genes in deep subseafloor sedimentary metagenomes.</title>
        <authorList>
            <person name="Kawai M."/>
            <person name="Futagami T."/>
            <person name="Toyoda A."/>
            <person name="Takaki Y."/>
            <person name="Nishi S."/>
            <person name="Hori S."/>
            <person name="Arai W."/>
            <person name="Tsubouchi T."/>
            <person name="Morono Y."/>
            <person name="Uchiyama I."/>
            <person name="Ito T."/>
            <person name="Fujiyama A."/>
            <person name="Inagaki F."/>
            <person name="Takami H."/>
        </authorList>
    </citation>
    <scope>NUCLEOTIDE SEQUENCE</scope>
    <source>
        <strain evidence="1">Expedition CK06-06</strain>
    </source>
</reference>
<organism evidence="1">
    <name type="scientific">marine sediment metagenome</name>
    <dbReference type="NCBI Taxonomy" id="412755"/>
    <lineage>
        <taxon>unclassified sequences</taxon>
        <taxon>metagenomes</taxon>
        <taxon>ecological metagenomes</taxon>
    </lineage>
</organism>
<name>X1T798_9ZZZZ</name>
<gene>
    <name evidence="1" type="ORF">S12H4_33841</name>
</gene>
<proteinExistence type="predicted"/>